<evidence type="ECO:0000256" key="1">
    <source>
        <dbReference type="SAM" id="MobiDB-lite"/>
    </source>
</evidence>
<dbReference type="KEGG" id="tbr:TB927.1.2910"/>
<dbReference type="RefSeq" id="XP_001218988.1">
    <property type="nucleotide sequence ID" value="XM_001218987.1"/>
</dbReference>
<feature type="region of interest" description="Disordered" evidence="1">
    <location>
        <begin position="1"/>
        <end position="25"/>
    </location>
</feature>
<name>Q4GYT3_TRYB2</name>
<dbReference type="InParanoid" id="Q4GYT3"/>
<accession>Q4GYT3</accession>
<reference evidence="3" key="2">
    <citation type="journal article" date="2005" name="Science">
        <title>The genome of the African trypanosome Trypanosoma brucei.</title>
        <authorList>
            <person name="Berriman M."/>
            <person name="Ghedin E."/>
            <person name="Hertz-Fowler C."/>
            <person name="Blandin G."/>
            <person name="Renauld H."/>
            <person name="Bartholomeu D.C."/>
            <person name="Lennard N.J."/>
            <person name="Caler E."/>
            <person name="Hamlin N.E."/>
            <person name="Haas B."/>
            <person name="Bohme U."/>
            <person name="Hannick L."/>
            <person name="Aslett M.A."/>
            <person name="Shallom J."/>
            <person name="Marcello L."/>
            <person name="Hou L."/>
            <person name="Wickstead B."/>
            <person name="Alsmark U.C."/>
            <person name="Arrowsmith C."/>
            <person name="Atkin R.J."/>
            <person name="Barron A.J."/>
            <person name="Bringaud F."/>
            <person name="Brooks K."/>
            <person name="Carrington M."/>
            <person name="Cherevach I."/>
            <person name="Chillingworth T.J."/>
            <person name="Churcher C."/>
            <person name="Clark L.N."/>
            <person name="Corton C.H."/>
            <person name="Cronin A."/>
            <person name="Davies R.M."/>
            <person name="Doggett J."/>
            <person name="Djikeng A."/>
            <person name="Feldblyum T."/>
            <person name="Field M.C."/>
            <person name="Fraser A."/>
            <person name="Goodhead I."/>
            <person name="Hance Z."/>
            <person name="Harper D."/>
            <person name="Harris B.R."/>
            <person name="Hauser H."/>
            <person name="Hostetler J."/>
            <person name="Ivens A."/>
            <person name="Jagels K."/>
            <person name="Johnson D."/>
            <person name="Johnson J."/>
            <person name="Jones K."/>
            <person name="Kerhornou A.X."/>
            <person name="Koo H."/>
            <person name="Larke N."/>
            <person name="Landfear S."/>
            <person name="Larkin C."/>
            <person name="Leech V."/>
            <person name="Line A."/>
            <person name="Lord A."/>
            <person name="Macleod A."/>
            <person name="Mooney P.J."/>
            <person name="Moule S."/>
            <person name="Martin D.M."/>
            <person name="Morgan G.W."/>
            <person name="Mungall K."/>
            <person name="Norbertczak H."/>
            <person name="Ormond D."/>
            <person name="Pai G."/>
            <person name="Peacock C.S."/>
            <person name="Peterson J."/>
            <person name="Quail M.A."/>
            <person name="Rabbinowitsch E."/>
            <person name="Rajandream M.A."/>
            <person name="Reitter C."/>
            <person name="Salzberg S.L."/>
            <person name="Sanders M."/>
            <person name="Schobel S."/>
            <person name="Sharp S."/>
            <person name="Simmonds M."/>
            <person name="Simpson A.J."/>
            <person name="Tallon L."/>
            <person name="Turner C.M."/>
            <person name="Tait A."/>
            <person name="Tivey A.R."/>
            <person name="Van Aken S."/>
            <person name="Walker D."/>
            <person name="Wanless D."/>
            <person name="Wang S."/>
            <person name="White B."/>
            <person name="White O."/>
            <person name="Whitehead S."/>
            <person name="Woodward J."/>
            <person name="Wortman J."/>
            <person name="Adams M.D."/>
            <person name="Embley T.M."/>
            <person name="Gull K."/>
            <person name="Ullu E."/>
            <person name="Barry J.D."/>
            <person name="Fairlamb A.H."/>
            <person name="Opperdoes F."/>
            <person name="Barrell B.G."/>
            <person name="Donelson J.E."/>
            <person name="Hall N."/>
            <person name="Fraser C.M."/>
            <person name="Melville S.E."/>
            <person name="El-Sayed N.M."/>
        </authorList>
    </citation>
    <scope>NUCLEOTIDE SEQUENCE [LARGE SCALE GENOMIC DNA]</scope>
    <source>
        <strain evidence="3">927/4 GUTat10.1</strain>
    </source>
</reference>
<gene>
    <name evidence="2" type="ORF">TB927.1.2910</name>
</gene>
<dbReference type="EMBL" id="AL929603">
    <property type="protein sequence ID" value="CAJ16472.1"/>
    <property type="molecule type" value="Genomic_DNA"/>
</dbReference>
<proteinExistence type="predicted"/>
<sequence>MHCAEVVRTAEASSSKKKWHVKADPDRAPALQISTDVKLPNSFTVGLPRGVDPLSVPAFFFSSTQRNWTSCG</sequence>
<evidence type="ECO:0000313" key="2">
    <source>
        <dbReference type="EMBL" id="CAJ16472.1"/>
    </source>
</evidence>
<dbReference type="GeneID" id="4357359"/>
<reference evidence="2 3" key="1">
    <citation type="journal article" date="2003" name="Nucleic Acids Res.">
        <title>The DNA sequence of chromosome I of an African trypanosome: gene content, chromosome organisation, recombination and polymorphism.</title>
        <authorList>
            <person name="Hall N."/>
            <person name="Berriman M."/>
            <person name="Lennard N.J."/>
            <person name="Harris B.R."/>
            <person name="Hertz-Fowler C."/>
            <person name="Bart-Delabesse E.N."/>
            <person name="Gerrare C.S."/>
            <person name="Atkin R.J."/>
            <person name="Barron A.J."/>
            <person name="Bowman S."/>
            <person name="Bray-Allen S.P."/>
            <person name="Bringaud F."/>
            <person name="Clark L.N."/>
            <person name="Corton C.H."/>
            <person name="Cronin A."/>
            <person name="Davies R."/>
            <person name="Doggett J."/>
            <person name="Fraser A."/>
            <person name="Gruter E."/>
            <person name="Hall S."/>
            <person name="Harper A.D."/>
            <person name="Kay M.P."/>
            <person name="Leech V."/>
            <person name="Mayes R."/>
            <person name="Price C."/>
            <person name="Quail M.A."/>
            <person name="Rabbinowitch E."/>
            <person name="Reitter C."/>
            <person name="Rutherford K."/>
            <person name="Sasse J."/>
            <person name="Sharp S."/>
            <person name="Shownkeen R."/>
            <person name="Macleod A."/>
            <person name="Taylor S."/>
            <person name="Tweedie A."/>
            <person name="Turner C.M.R."/>
            <person name="Tait A."/>
            <person name="Gull K."/>
            <person name="Barrell B."/>
            <person name="Melville S.E."/>
        </authorList>
    </citation>
    <scope>NUCLEOTIDE SEQUENCE [LARGE SCALE GENOMIC DNA]</scope>
    <source>
        <strain evidence="2 3">927/4 GUTat10.1</strain>
    </source>
</reference>
<keyword evidence="3" id="KW-1185">Reference proteome</keyword>
<dbReference type="Proteomes" id="UP000008524">
    <property type="component" value="Chromosome 1"/>
</dbReference>
<evidence type="ECO:0000313" key="3">
    <source>
        <dbReference type="Proteomes" id="UP000008524"/>
    </source>
</evidence>
<dbReference type="AlphaFoldDB" id="Q4GYT3"/>
<protein>
    <submittedName>
        <fullName evidence="2">Uncharacterized protein</fullName>
    </submittedName>
</protein>
<dbReference type="PaxDb" id="5691-CAJ16472"/>
<organism evidence="2 3">
    <name type="scientific">Trypanosoma brucei brucei (strain 927/4 GUTat10.1)</name>
    <dbReference type="NCBI Taxonomy" id="185431"/>
    <lineage>
        <taxon>Eukaryota</taxon>
        <taxon>Discoba</taxon>
        <taxon>Euglenozoa</taxon>
        <taxon>Kinetoplastea</taxon>
        <taxon>Metakinetoplastina</taxon>
        <taxon>Trypanosomatida</taxon>
        <taxon>Trypanosomatidae</taxon>
        <taxon>Trypanosoma</taxon>
    </lineage>
</organism>